<dbReference type="Pfam" id="PF08448">
    <property type="entry name" value="PAS_4"/>
    <property type="match status" value="1"/>
</dbReference>
<feature type="domain" description="Histidine kinase" evidence="10">
    <location>
        <begin position="362"/>
        <end position="565"/>
    </location>
</feature>
<dbReference type="Gene3D" id="3.30.565.10">
    <property type="entry name" value="Histidine kinase-like ATPase, C-terminal domain"/>
    <property type="match status" value="1"/>
</dbReference>
<dbReference type="Pfam" id="PF14417">
    <property type="entry name" value="MEDS"/>
    <property type="match status" value="1"/>
</dbReference>
<dbReference type="PANTHER" id="PTHR43065:SF34">
    <property type="entry name" value="SPORULATION KINASE A"/>
    <property type="match status" value="1"/>
</dbReference>
<dbReference type="PRINTS" id="PR00344">
    <property type="entry name" value="BCTRLSENSOR"/>
</dbReference>
<dbReference type="CDD" id="cd00082">
    <property type="entry name" value="HisKA"/>
    <property type="match status" value="1"/>
</dbReference>
<dbReference type="InterPro" id="IPR000014">
    <property type="entry name" value="PAS"/>
</dbReference>
<dbReference type="RefSeq" id="WP_175530459.1">
    <property type="nucleotide sequence ID" value="NZ_FORT01000001.1"/>
</dbReference>
<dbReference type="InterPro" id="IPR035965">
    <property type="entry name" value="PAS-like_dom_sf"/>
</dbReference>
<keyword evidence="14" id="KW-1185">Reference proteome</keyword>
<evidence type="ECO:0000256" key="5">
    <source>
        <dbReference type="ARBA" id="ARBA00022741"/>
    </source>
</evidence>
<dbReference type="Proteomes" id="UP000198915">
    <property type="component" value="Unassembled WGS sequence"/>
</dbReference>
<dbReference type="InterPro" id="IPR003594">
    <property type="entry name" value="HATPase_dom"/>
</dbReference>
<keyword evidence="7" id="KW-0067">ATP-binding</keyword>
<dbReference type="PROSITE" id="PS50112">
    <property type="entry name" value="PAS"/>
    <property type="match status" value="1"/>
</dbReference>
<reference evidence="14" key="1">
    <citation type="submission" date="2016-10" db="EMBL/GenBank/DDBJ databases">
        <authorList>
            <person name="Varghese N."/>
            <person name="Submissions S."/>
        </authorList>
    </citation>
    <scope>NUCLEOTIDE SEQUENCE [LARGE SCALE GENOMIC DNA]</scope>
    <source>
        <strain evidence="14">OK042</strain>
    </source>
</reference>
<evidence type="ECO:0000256" key="9">
    <source>
        <dbReference type="ARBA" id="ARBA00023012"/>
    </source>
</evidence>
<dbReference type="STRING" id="1884381.SAMN05518846_101372"/>
<dbReference type="NCBIfam" id="TIGR00229">
    <property type="entry name" value="sensory_box"/>
    <property type="match status" value="1"/>
</dbReference>
<sequence>MNNQHVQLNELIQISSGHILYFYEDLESYLENAVSYIRTGIEQGHHLLLIDTKQHLWKIGQKLKQETSQDRMGLVHFVDSHEFYAAHHDFHSHTILEHFKNILRPLLHQNLTIRTWALVEWKEQEEILQKLGHFETISDHTVNTLGLLSVCAYNGRQVSASFMNEMMKTHEYFMTDKELKKSSFYEKRSVTFPSLSLQEEQQRILEQNKHLHNETKSKLKTTTYQLESFITRNLDPILIFNDDNQVIRTNASFEKVFGWSSEEIMGVHAEDLPLIPHERKWEVQKNQAETLLGRYIQGFETIRKTKAGNERNVKISCFPLRDESDQVSGWASIIRDFTEEKQAQELLLRTEKLSVVSELAAGIAHEIRNPLTSVKGFLQLLKSQALENGIYYDIMLSEIDRIDLILGELLLLAKPQIAHFQRKNVCSLLKEVVTLLEAQANMCNVQIVMKSAVDDIYVTCEENQLKQVCINFIKNAIEAMPDGGELTIQLEVEKETVSIRFIDQGVGIPKDVLEKLGQPFFTTKEKGTGLGFMVSKKIIENHDGTVHVSSEEQKGTTIEIRLSGL</sequence>
<dbReference type="InterPro" id="IPR004358">
    <property type="entry name" value="Sig_transdc_His_kin-like_C"/>
</dbReference>
<dbReference type="CDD" id="cd00130">
    <property type="entry name" value="PAS"/>
    <property type="match status" value="1"/>
</dbReference>
<dbReference type="GO" id="GO:0005524">
    <property type="term" value="F:ATP binding"/>
    <property type="evidence" value="ECO:0007669"/>
    <property type="project" value="UniProtKB-KW"/>
</dbReference>
<dbReference type="SMART" id="SM00387">
    <property type="entry name" value="HATPase_c"/>
    <property type="match status" value="1"/>
</dbReference>
<dbReference type="Gene3D" id="1.10.287.130">
    <property type="match status" value="1"/>
</dbReference>
<dbReference type="InterPro" id="IPR036890">
    <property type="entry name" value="HATPase_C_sf"/>
</dbReference>
<dbReference type="GO" id="GO:0000155">
    <property type="term" value="F:phosphorelay sensor kinase activity"/>
    <property type="evidence" value="ECO:0007669"/>
    <property type="project" value="InterPro"/>
</dbReference>
<feature type="domain" description="PAC" evidence="12">
    <location>
        <begin position="297"/>
        <end position="349"/>
    </location>
</feature>
<name>A0A1I3LN46_9BACL</name>
<dbReference type="InterPro" id="IPR000700">
    <property type="entry name" value="PAS-assoc_C"/>
</dbReference>
<evidence type="ECO:0000259" key="12">
    <source>
        <dbReference type="PROSITE" id="PS50113"/>
    </source>
</evidence>
<protein>
    <recommendedName>
        <fullName evidence="2">histidine kinase</fullName>
        <ecNumber evidence="2">2.7.13.3</ecNumber>
    </recommendedName>
</protein>
<keyword evidence="5" id="KW-0547">Nucleotide-binding</keyword>
<keyword evidence="6 13" id="KW-0418">Kinase</keyword>
<dbReference type="InterPro" id="IPR013656">
    <property type="entry name" value="PAS_4"/>
</dbReference>
<organism evidence="13 14">
    <name type="scientific">Brevibacillus centrosporus</name>
    <dbReference type="NCBI Taxonomy" id="54910"/>
    <lineage>
        <taxon>Bacteria</taxon>
        <taxon>Bacillati</taxon>
        <taxon>Bacillota</taxon>
        <taxon>Bacilli</taxon>
        <taxon>Bacillales</taxon>
        <taxon>Paenibacillaceae</taxon>
        <taxon>Brevibacillus</taxon>
    </lineage>
</organism>
<evidence type="ECO:0000259" key="10">
    <source>
        <dbReference type="PROSITE" id="PS50109"/>
    </source>
</evidence>
<dbReference type="SUPFAM" id="SSF55785">
    <property type="entry name" value="PYP-like sensor domain (PAS domain)"/>
    <property type="match status" value="1"/>
</dbReference>
<dbReference type="InterPro" id="IPR003661">
    <property type="entry name" value="HisK_dim/P_dom"/>
</dbReference>
<dbReference type="SMART" id="SM00388">
    <property type="entry name" value="HisKA"/>
    <property type="match status" value="1"/>
</dbReference>
<feature type="domain" description="PAS" evidence="11">
    <location>
        <begin position="222"/>
        <end position="266"/>
    </location>
</feature>
<dbReference type="InterPro" id="IPR036097">
    <property type="entry name" value="HisK_dim/P_sf"/>
</dbReference>
<dbReference type="AlphaFoldDB" id="A0A1I3LN46"/>
<dbReference type="InterPro" id="IPR025847">
    <property type="entry name" value="MEDS_domain"/>
</dbReference>
<dbReference type="SUPFAM" id="SSF47384">
    <property type="entry name" value="Homodimeric domain of signal transducing histidine kinase"/>
    <property type="match status" value="1"/>
</dbReference>
<dbReference type="EC" id="2.7.13.3" evidence="2"/>
<evidence type="ECO:0000256" key="2">
    <source>
        <dbReference type="ARBA" id="ARBA00012438"/>
    </source>
</evidence>
<dbReference type="InterPro" id="IPR005467">
    <property type="entry name" value="His_kinase_dom"/>
</dbReference>
<keyword evidence="8" id="KW-0749">Sporulation</keyword>
<evidence type="ECO:0000313" key="14">
    <source>
        <dbReference type="Proteomes" id="UP000198915"/>
    </source>
</evidence>
<keyword evidence="9" id="KW-0902">Two-component regulatory system</keyword>
<gene>
    <name evidence="13" type="ORF">SAMN05518846_101372</name>
</gene>
<dbReference type="Gene3D" id="3.30.450.20">
    <property type="entry name" value="PAS domain"/>
    <property type="match status" value="1"/>
</dbReference>
<dbReference type="PROSITE" id="PS50113">
    <property type="entry name" value="PAC"/>
    <property type="match status" value="1"/>
</dbReference>
<evidence type="ECO:0000256" key="1">
    <source>
        <dbReference type="ARBA" id="ARBA00000085"/>
    </source>
</evidence>
<dbReference type="PROSITE" id="PS50109">
    <property type="entry name" value="HIS_KIN"/>
    <property type="match status" value="1"/>
</dbReference>
<dbReference type="Pfam" id="PF02518">
    <property type="entry name" value="HATPase_c"/>
    <property type="match status" value="1"/>
</dbReference>
<evidence type="ECO:0000256" key="4">
    <source>
        <dbReference type="ARBA" id="ARBA00022679"/>
    </source>
</evidence>
<dbReference type="GO" id="GO:0030435">
    <property type="term" value="P:sporulation resulting in formation of a cellular spore"/>
    <property type="evidence" value="ECO:0007669"/>
    <property type="project" value="UniProtKB-KW"/>
</dbReference>
<proteinExistence type="predicted"/>
<dbReference type="Pfam" id="PF00512">
    <property type="entry name" value="HisKA"/>
    <property type="match status" value="1"/>
</dbReference>
<keyword evidence="3" id="KW-0597">Phosphoprotein</keyword>
<evidence type="ECO:0000256" key="8">
    <source>
        <dbReference type="ARBA" id="ARBA00022969"/>
    </source>
</evidence>
<evidence type="ECO:0000256" key="7">
    <source>
        <dbReference type="ARBA" id="ARBA00022840"/>
    </source>
</evidence>
<dbReference type="SUPFAM" id="SSF55874">
    <property type="entry name" value="ATPase domain of HSP90 chaperone/DNA topoisomerase II/histidine kinase"/>
    <property type="match status" value="1"/>
</dbReference>
<dbReference type="CDD" id="cd00075">
    <property type="entry name" value="HATPase"/>
    <property type="match status" value="1"/>
</dbReference>
<evidence type="ECO:0000256" key="6">
    <source>
        <dbReference type="ARBA" id="ARBA00022777"/>
    </source>
</evidence>
<accession>A0A1I3LN46</accession>
<dbReference type="FunFam" id="1.10.287.130:FF:000040">
    <property type="entry name" value="PAS domain-containing sensor histidine kinase"/>
    <property type="match status" value="1"/>
</dbReference>
<dbReference type="PANTHER" id="PTHR43065">
    <property type="entry name" value="SENSOR HISTIDINE KINASE"/>
    <property type="match status" value="1"/>
</dbReference>
<evidence type="ECO:0000259" key="11">
    <source>
        <dbReference type="PROSITE" id="PS50112"/>
    </source>
</evidence>
<evidence type="ECO:0000256" key="3">
    <source>
        <dbReference type="ARBA" id="ARBA00022553"/>
    </source>
</evidence>
<keyword evidence="4" id="KW-0808">Transferase</keyword>
<dbReference type="EMBL" id="FORT01000001">
    <property type="protein sequence ID" value="SFI85970.1"/>
    <property type="molecule type" value="Genomic_DNA"/>
</dbReference>
<comment type="catalytic activity">
    <reaction evidence="1">
        <text>ATP + protein L-histidine = ADP + protein N-phospho-L-histidine.</text>
        <dbReference type="EC" id="2.7.13.3"/>
    </reaction>
</comment>
<evidence type="ECO:0000313" key="13">
    <source>
        <dbReference type="EMBL" id="SFI85970.1"/>
    </source>
</evidence>